<evidence type="ECO:0000256" key="3">
    <source>
        <dbReference type="PIRSR" id="PIRSR613078-2"/>
    </source>
</evidence>
<dbReference type="InterPro" id="IPR013078">
    <property type="entry name" value="His_Pase_superF_clade-1"/>
</dbReference>
<keyword evidence="6" id="KW-1185">Reference proteome</keyword>
<feature type="binding site" evidence="3">
    <location>
        <begin position="32"/>
        <end position="39"/>
    </location>
    <ligand>
        <name>substrate</name>
    </ligand>
</feature>
<dbReference type="GO" id="GO:0005829">
    <property type="term" value="C:cytosol"/>
    <property type="evidence" value="ECO:0007669"/>
    <property type="project" value="TreeGrafter"/>
</dbReference>
<dbReference type="PANTHER" id="PTHR46517">
    <property type="entry name" value="FRUCTOSE-2,6-BISPHOSPHATASE TIGAR"/>
    <property type="match status" value="1"/>
</dbReference>
<dbReference type="CDD" id="cd07067">
    <property type="entry name" value="HP_PGM_like"/>
    <property type="match status" value="1"/>
</dbReference>
<accession>A0AB94IBR3</accession>
<feature type="chain" id="PRO_5044492856" evidence="4">
    <location>
        <begin position="24"/>
        <end position="253"/>
    </location>
</feature>
<comment type="caution">
    <text evidence="5">The sequence shown here is derived from an EMBL/GenBank/DDBJ whole genome shotgun (WGS) entry which is preliminary data.</text>
</comment>
<dbReference type="RefSeq" id="WP_024496354.1">
    <property type="nucleotide sequence ID" value="NZ_AWGA01000064.1"/>
</dbReference>
<dbReference type="PANTHER" id="PTHR46517:SF1">
    <property type="entry name" value="FRUCTOSE-2,6-BISPHOSPHATASE TIGAR"/>
    <property type="match status" value="1"/>
</dbReference>
<dbReference type="Pfam" id="PF00300">
    <property type="entry name" value="His_Phos_1"/>
    <property type="match status" value="1"/>
</dbReference>
<keyword evidence="4" id="KW-0732">Signal</keyword>
<dbReference type="Gene3D" id="3.40.50.1240">
    <property type="entry name" value="Phosphoglycerate mutase-like"/>
    <property type="match status" value="1"/>
</dbReference>
<dbReference type="Proteomes" id="UP000506160">
    <property type="component" value="Unassembled WGS sequence"/>
</dbReference>
<evidence type="ECO:0000313" key="6">
    <source>
        <dbReference type="Proteomes" id="UP000506160"/>
    </source>
</evidence>
<dbReference type="GO" id="GO:0043456">
    <property type="term" value="P:regulation of pentose-phosphate shunt"/>
    <property type="evidence" value="ECO:0007669"/>
    <property type="project" value="TreeGrafter"/>
</dbReference>
<reference evidence="5 6" key="1">
    <citation type="journal article" date="2014" name="Appl. Environ. Microbiol.">
        <title>Genomic features of a bumble bee symbiont reflect its host environment.</title>
        <authorList>
            <person name="Martinson V.G."/>
            <person name="Magoc T."/>
            <person name="Koch H."/>
            <person name="Salzberg S.L."/>
            <person name="Moran N.A."/>
        </authorList>
    </citation>
    <scope>NUCLEOTIDE SEQUENCE [LARGE SCALE GENOMIC DNA]</scope>
    <source>
        <strain evidence="5 6">Bimp</strain>
    </source>
</reference>
<dbReference type="InterPro" id="IPR029033">
    <property type="entry name" value="His_PPase_superfam"/>
</dbReference>
<sequence length="253" mass="27744">MQFLLKSMATVIAFIMSISQVLAADVTLYVTRHGKTMFNTAQRVQGWSDTPLTQPGIDVAEQLGRGLKGIDFISAYSSDLGRARETARVVLAAKGDQLNIIEMPGLRETCFGDFEGDLDPNMWNPAANYLGYPTDKALMQAFADRKIGLDKMLDAIKAVEKSGQAENYATVRDRMLTSLRTIAKQAQAQGGGNVLVVSHGLAILSMINELVDEPLPPGLHNASITKIRYTDEDKFIVETINDTSYIDKGKLEQ</sequence>
<evidence type="ECO:0000256" key="1">
    <source>
        <dbReference type="ARBA" id="ARBA00022801"/>
    </source>
</evidence>
<keyword evidence="1" id="KW-0378">Hydrolase</keyword>
<proteinExistence type="predicted"/>
<feature type="active site" description="Tele-phosphohistidine intermediate" evidence="2">
    <location>
        <position position="33"/>
    </location>
</feature>
<dbReference type="InterPro" id="IPR051695">
    <property type="entry name" value="Phosphoglycerate_Mutase"/>
</dbReference>
<feature type="binding site" evidence="3">
    <location>
        <position position="82"/>
    </location>
    <ligand>
        <name>substrate</name>
    </ligand>
</feature>
<dbReference type="EMBL" id="AWGA01000064">
    <property type="protein sequence ID" value="TEA26845.1"/>
    <property type="molecule type" value="Genomic_DNA"/>
</dbReference>
<protein>
    <submittedName>
        <fullName evidence="5">Histidine phosphatase family protein</fullName>
    </submittedName>
</protein>
<feature type="signal peptide" evidence="4">
    <location>
        <begin position="1"/>
        <end position="23"/>
    </location>
</feature>
<name>A0AB94IBR3_9GAMM</name>
<organism evidence="5 6">
    <name type="scientific">Candidatus Schmidhempelia bombi str. Bimp</name>
    <dbReference type="NCBI Taxonomy" id="1387197"/>
    <lineage>
        <taxon>Bacteria</taxon>
        <taxon>Pseudomonadati</taxon>
        <taxon>Pseudomonadota</taxon>
        <taxon>Gammaproteobacteria</taxon>
        <taxon>Orbales</taxon>
        <taxon>Orbaceae</taxon>
        <taxon>Candidatus Schmidhempelia</taxon>
    </lineage>
</organism>
<feature type="active site" description="Proton donor/acceptor" evidence="2">
    <location>
        <position position="108"/>
    </location>
</feature>
<dbReference type="GO" id="GO:0004331">
    <property type="term" value="F:fructose-2,6-bisphosphate 2-phosphatase activity"/>
    <property type="evidence" value="ECO:0007669"/>
    <property type="project" value="TreeGrafter"/>
</dbReference>
<dbReference type="SMART" id="SM00855">
    <property type="entry name" value="PGAM"/>
    <property type="match status" value="1"/>
</dbReference>
<gene>
    <name evidence="5" type="ORF">O970_06710</name>
</gene>
<evidence type="ECO:0000256" key="2">
    <source>
        <dbReference type="PIRSR" id="PIRSR613078-1"/>
    </source>
</evidence>
<dbReference type="AlphaFoldDB" id="A0AB94IBR3"/>
<evidence type="ECO:0000313" key="5">
    <source>
        <dbReference type="EMBL" id="TEA26845.1"/>
    </source>
</evidence>
<evidence type="ECO:0000256" key="4">
    <source>
        <dbReference type="SAM" id="SignalP"/>
    </source>
</evidence>
<dbReference type="GO" id="GO:0045820">
    <property type="term" value="P:negative regulation of glycolytic process"/>
    <property type="evidence" value="ECO:0007669"/>
    <property type="project" value="TreeGrafter"/>
</dbReference>
<dbReference type="SUPFAM" id="SSF53254">
    <property type="entry name" value="Phosphoglycerate mutase-like"/>
    <property type="match status" value="1"/>
</dbReference>